<keyword evidence="5" id="KW-1185">Reference proteome</keyword>
<dbReference type="PANTHER" id="PTHR44196:SF1">
    <property type="entry name" value="DEHYDROGENASE_REDUCTASE SDR FAMILY MEMBER 7B"/>
    <property type="match status" value="1"/>
</dbReference>
<dbReference type="HOGENOM" id="CLU_010194_2_1_10"/>
<dbReference type="Gene3D" id="3.40.50.720">
    <property type="entry name" value="NAD(P)-binding Rossmann-like Domain"/>
    <property type="match status" value="1"/>
</dbReference>
<evidence type="ECO:0000256" key="3">
    <source>
        <dbReference type="RuleBase" id="RU000363"/>
    </source>
</evidence>
<dbReference type="eggNOG" id="COG4221">
    <property type="taxonomic scope" value="Bacteria"/>
</dbReference>
<dbReference type="PRINTS" id="PR00080">
    <property type="entry name" value="SDRFAMILY"/>
</dbReference>
<keyword evidence="2" id="KW-0560">Oxidoreductase</keyword>
<dbReference type="GO" id="GO:0016491">
    <property type="term" value="F:oxidoreductase activity"/>
    <property type="evidence" value="ECO:0007669"/>
    <property type="project" value="UniProtKB-KW"/>
</dbReference>
<dbReference type="RefSeq" id="WP_011744643.1">
    <property type="nucleotide sequence ID" value="NC_008639.1"/>
</dbReference>
<dbReference type="PANTHER" id="PTHR44196">
    <property type="entry name" value="DEHYDROGENASE/REDUCTASE SDR FAMILY MEMBER 7B"/>
    <property type="match status" value="1"/>
</dbReference>
<dbReference type="InterPro" id="IPR020904">
    <property type="entry name" value="Sc_DH/Rdtase_CS"/>
</dbReference>
<reference evidence="4 5" key="1">
    <citation type="submission" date="2006-12" db="EMBL/GenBank/DDBJ databases">
        <title>Complete sequence of Chlorobium phaeobacteroides DSM 266.</title>
        <authorList>
            <consortium name="US DOE Joint Genome Institute"/>
            <person name="Copeland A."/>
            <person name="Lucas S."/>
            <person name="Lapidus A."/>
            <person name="Barry K."/>
            <person name="Detter J.C."/>
            <person name="Glavina del Rio T."/>
            <person name="Hammon N."/>
            <person name="Israni S."/>
            <person name="Pitluck S."/>
            <person name="Goltsman E."/>
            <person name="Schmutz J."/>
            <person name="Larimer F."/>
            <person name="Land M."/>
            <person name="Hauser L."/>
            <person name="Mikhailova N."/>
            <person name="Li T."/>
            <person name="Overmann J."/>
            <person name="Bryant D.A."/>
            <person name="Richardson P."/>
        </authorList>
    </citation>
    <scope>NUCLEOTIDE SEQUENCE [LARGE SCALE GENOMIC DNA]</scope>
    <source>
        <strain evidence="4 5">DSM 266</strain>
    </source>
</reference>
<organism evidence="4 5">
    <name type="scientific">Chlorobium phaeobacteroides (strain DSM 266 / SMG 266 / 2430)</name>
    <dbReference type="NCBI Taxonomy" id="290317"/>
    <lineage>
        <taxon>Bacteria</taxon>
        <taxon>Pseudomonadati</taxon>
        <taxon>Chlorobiota</taxon>
        <taxon>Chlorobiia</taxon>
        <taxon>Chlorobiales</taxon>
        <taxon>Chlorobiaceae</taxon>
        <taxon>Chlorobium/Pelodictyon group</taxon>
        <taxon>Chlorobium</taxon>
    </lineage>
</organism>
<dbReference type="SUPFAM" id="SSF51735">
    <property type="entry name" value="NAD(P)-binding Rossmann-fold domains"/>
    <property type="match status" value="1"/>
</dbReference>
<dbReference type="InterPro" id="IPR036291">
    <property type="entry name" value="NAD(P)-bd_dom_sf"/>
</dbReference>
<dbReference type="OrthoDB" id="822355at2"/>
<dbReference type="EMBL" id="CP000492">
    <property type="protein sequence ID" value="ABL64814.1"/>
    <property type="molecule type" value="Genomic_DNA"/>
</dbReference>
<dbReference type="InterPro" id="IPR002347">
    <property type="entry name" value="SDR_fam"/>
</dbReference>
<dbReference type="STRING" id="290317.Cpha266_0762"/>
<proteinExistence type="inferred from homology"/>
<sequence length="280" mass="31035">MEEKMHYFQGKVAVITGASTGIGLGLARKLLENGAEVFMSSRTPEHIAEAAVSLRPYGDKVHAQVLDVRDEKAVTDYMDYVASRSRLVDYLFCNAGVGYGQPYANVTKREDWNTIFDVNVFGVVNCVHAMLPHLLEKKSGHIVITSSVAGISPLPYQTIYVASKYAVYGFARCLRYELEEKNIKVSVICPGAVATNIFYRCLDYSLDFDLPVPPNAMGIDQAGEEILDGIRNGQEVIPLNDDARDLYKNICEGNAEAVEAFLQIVKEMNLKTHKQMNING</sequence>
<dbReference type="Pfam" id="PF00106">
    <property type="entry name" value="adh_short"/>
    <property type="match status" value="1"/>
</dbReference>
<dbReference type="KEGG" id="cph:Cpha266_0762"/>
<accession>A1BEI7</accession>
<name>A1BEI7_CHLPD</name>
<dbReference type="PROSITE" id="PS00061">
    <property type="entry name" value="ADH_SHORT"/>
    <property type="match status" value="1"/>
</dbReference>
<dbReference type="CDD" id="cd05233">
    <property type="entry name" value="SDR_c"/>
    <property type="match status" value="1"/>
</dbReference>
<dbReference type="FunFam" id="3.40.50.720:FF:000084">
    <property type="entry name" value="Short-chain dehydrogenase reductase"/>
    <property type="match status" value="1"/>
</dbReference>
<protein>
    <submittedName>
        <fullName evidence="4">Short-chain dehydrogenase/reductase SDR</fullName>
    </submittedName>
</protein>
<gene>
    <name evidence="4" type="ordered locus">Cpha266_0762</name>
</gene>
<dbReference type="AlphaFoldDB" id="A1BEI7"/>
<evidence type="ECO:0000256" key="1">
    <source>
        <dbReference type="ARBA" id="ARBA00006484"/>
    </source>
</evidence>
<dbReference type="PRINTS" id="PR00081">
    <property type="entry name" value="GDHRDH"/>
</dbReference>
<dbReference type="GO" id="GO:0016020">
    <property type="term" value="C:membrane"/>
    <property type="evidence" value="ECO:0007669"/>
    <property type="project" value="TreeGrafter"/>
</dbReference>
<evidence type="ECO:0000256" key="2">
    <source>
        <dbReference type="ARBA" id="ARBA00023002"/>
    </source>
</evidence>
<evidence type="ECO:0000313" key="4">
    <source>
        <dbReference type="EMBL" id="ABL64814.1"/>
    </source>
</evidence>
<comment type="similarity">
    <text evidence="1 3">Belongs to the short-chain dehydrogenases/reductases (SDR) family.</text>
</comment>
<evidence type="ECO:0000313" key="5">
    <source>
        <dbReference type="Proteomes" id="UP000008701"/>
    </source>
</evidence>
<dbReference type="Proteomes" id="UP000008701">
    <property type="component" value="Chromosome"/>
</dbReference>